<accession>A0ABQ6P9B5</accession>
<sequence length="72" mass="7959">MHAGIVAGRERHAPFEPVGRQKAEIGAQVGFVDAIETRLLRGRDGYESLAPCMRVLRESPAGRRRGCRKADE</sequence>
<dbReference type="Proteomes" id="UP001187221">
    <property type="component" value="Unassembled WGS sequence"/>
</dbReference>
<evidence type="ECO:0000313" key="2">
    <source>
        <dbReference type="Proteomes" id="UP001187221"/>
    </source>
</evidence>
<keyword evidence="2" id="KW-1185">Reference proteome</keyword>
<evidence type="ECO:0000313" key="1">
    <source>
        <dbReference type="EMBL" id="GMM61824.1"/>
    </source>
</evidence>
<organism evidence="1 2">
    <name type="scientific">Novosphingobium pituita</name>
    <dbReference type="NCBI Taxonomy" id="3056842"/>
    <lineage>
        <taxon>Bacteria</taxon>
        <taxon>Pseudomonadati</taxon>
        <taxon>Pseudomonadota</taxon>
        <taxon>Alphaproteobacteria</taxon>
        <taxon>Sphingomonadales</taxon>
        <taxon>Sphingomonadaceae</taxon>
        <taxon>Novosphingobium</taxon>
    </lineage>
</organism>
<name>A0ABQ6P9B5_9SPHN</name>
<comment type="caution">
    <text evidence="1">The sequence shown here is derived from an EMBL/GenBank/DDBJ whole genome shotgun (WGS) entry which is preliminary data.</text>
</comment>
<reference evidence="1 2" key="1">
    <citation type="submission" date="2023-06" db="EMBL/GenBank/DDBJ databases">
        <title>Draft genome sequence of Novosphingobium sp. strain IK01.</title>
        <authorList>
            <person name="Hatamoto M."/>
            <person name="Ikarashi T."/>
            <person name="Yamaguchi T."/>
        </authorList>
    </citation>
    <scope>NUCLEOTIDE SEQUENCE [LARGE SCALE GENOMIC DNA]</scope>
    <source>
        <strain evidence="1 2">IK01</strain>
    </source>
</reference>
<dbReference type="EMBL" id="BTFW01000001">
    <property type="protein sequence ID" value="GMM61824.1"/>
    <property type="molecule type" value="Genomic_DNA"/>
</dbReference>
<gene>
    <name evidence="1" type="ORF">NUTIK01_26010</name>
</gene>
<protein>
    <submittedName>
        <fullName evidence="1">Uncharacterized protein</fullName>
    </submittedName>
</protein>
<proteinExistence type="predicted"/>